<protein>
    <submittedName>
        <fullName evidence="1">Uncharacterized protein</fullName>
    </submittedName>
</protein>
<accession>A0ACD5UQQ3</accession>
<organism evidence="1 2">
    <name type="scientific">Avena sativa</name>
    <name type="common">Oat</name>
    <dbReference type="NCBI Taxonomy" id="4498"/>
    <lineage>
        <taxon>Eukaryota</taxon>
        <taxon>Viridiplantae</taxon>
        <taxon>Streptophyta</taxon>
        <taxon>Embryophyta</taxon>
        <taxon>Tracheophyta</taxon>
        <taxon>Spermatophyta</taxon>
        <taxon>Magnoliopsida</taxon>
        <taxon>Liliopsida</taxon>
        <taxon>Poales</taxon>
        <taxon>Poaceae</taxon>
        <taxon>BOP clade</taxon>
        <taxon>Pooideae</taxon>
        <taxon>Poodae</taxon>
        <taxon>Poeae</taxon>
        <taxon>Poeae Chloroplast Group 1 (Aveneae type)</taxon>
        <taxon>Aveninae</taxon>
        <taxon>Avena</taxon>
    </lineage>
</organism>
<dbReference type="EnsemblPlants" id="AVESA.00010b.r2.2CG0301960.1">
    <property type="protein sequence ID" value="AVESA.00010b.r2.2CG0301960.1.CDS.1"/>
    <property type="gene ID" value="AVESA.00010b.r2.2CG0301960"/>
</dbReference>
<evidence type="ECO:0000313" key="1">
    <source>
        <dbReference type="EnsemblPlants" id="AVESA.00010b.r2.2CG0301960.1.CDS.1"/>
    </source>
</evidence>
<sequence>MGERKVLNKYYPQDFDPSKIPRRRQPKNRQMTVRMMLPMRVRCAACGEHLAPGTKFNSRKEDVPDERYLGAIPVYRFYIRCPRCAAEITFKTDPKNSGYAVESGGYEPRRGAAEEDDGAEAGAKWRRDNGEDAMTALEGRARDAVREMAVDAVQEEMRSLRSRHALVTQEQLLKSLSNRCVADDRKALQEQEEEDEKLISSTKFRCSKDFVSRIEEEEEEEDFFEACMARSTAMEASSQAHKKQRQATPVFRRKDARARLWKTRARRIQTRLRMLFSWSAAATTTTRRANDP</sequence>
<evidence type="ECO:0000313" key="2">
    <source>
        <dbReference type="Proteomes" id="UP001732700"/>
    </source>
</evidence>
<name>A0ACD5UQQ3_AVESA</name>
<keyword evidence="2" id="KW-1185">Reference proteome</keyword>
<proteinExistence type="predicted"/>
<dbReference type="Proteomes" id="UP001732700">
    <property type="component" value="Chromosome 2C"/>
</dbReference>
<reference evidence="1" key="1">
    <citation type="submission" date="2021-05" db="EMBL/GenBank/DDBJ databases">
        <authorList>
            <person name="Scholz U."/>
            <person name="Mascher M."/>
            <person name="Fiebig A."/>
        </authorList>
    </citation>
    <scope>NUCLEOTIDE SEQUENCE [LARGE SCALE GENOMIC DNA]</scope>
</reference>
<reference evidence="1" key="2">
    <citation type="submission" date="2025-09" db="UniProtKB">
        <authorList>
            <consortium name="EnsemblPlants"/>
        </authorList>
    </citation>
    <scope>IDENTIFICATION</scope>
</reference>